<dbReference type="Pfam" id="PF01551">
    <property type="entry name" value="Peptidase_M23"/>
    <property type="match status" value="1"/>
</dbReference>
<evidence type="ECO:0000313" key="3">
    <source>
        <dbReference type="EMBL" id="RXV62616.1"/>
    </source>
</evidence>
<dbReference type="Gene3D" id="2.70.70.10">
    <property type="entry name" value="Glucose Permease (Domain IIA)"/>
    <property type="match status" value="1"/>
</dbReference>
<proteinExistence type="predicted"/>
<dbReference type="InterPro" id="IPR011055">
    <property type="entry name" value="Dup_hybrid_motif"/>
</dbReference>
<dbReference type="EMBL" id="QZFR01000142">
    <property type="protein sequence ID" value="RXV62616.1"/>
    <property type="molecule type" value="Genomic_DNA"/>
</dbReference>
<sequence>MVSGEWAWPFASVPKEGPKLVGEQNFGKSESRAGGFHDGVDFGDAQYNGDVRAIHGGKIVKILKPGDMNVNFFLIWEVTDDGYGIAYQEFASDLSDISVREGDMVSTGDKIGVSRKGETGINDTHLHLGITKEKDLGKALSKSFTDDGTWLNPVEMIKKGIGD</sequence>
<dbReference type="InterPro" id="IPR050570">
    <property type="entry name" value="Cell_wall_metabolism_enzyme"/>
</dbReference>
<feature type="domain" description="M23ase beta-sheet core" evidence="2">
    <location>
        <begin position="36"/>
        <end position="134"/>
    </location>
</feature>
<dbReference type="AlphaFoldDB" id="A0A4Q2A0H5"/>
<dbReference type="Proteomes" id="UP000306855">
    <property type="component" value="Unassembled WGS sequence"/>
</dbReference>
<comment type="caution">
    <text evidence="3">The sequence shown here is derived from an EMBL/GenBank/DDBJ whole genome shotgun (WGS) entry which is preliminary data.</text>
</comment>
<name>A0A4Q2A0H5_9LACO</name>
<dbReference type="GO" id="GO:0004222">
    <property type="term" value="F:metalloendopeptidase activity"/>
    <property type="evidence" value="ECO:0007669"/>
    <property type="project" value="TreeGrafter"/>
</dbReference>
<dbReference type="Proteomes" id="UP000289316">
    <property type="component" value="Unassembled WGS sequence"/>
</dbReference>
<evidence type="ECO:0000259" key="2">
    <source>
        <dbReference type="Pfam" id="PF01551"/>
    </source>
</evidence>
<dbReference type="PANTHER" id="PTHR21666">
    <property type="entry name" value="PEPTIDASE-RELATED"/>
    <property type="match status" value="1"/>
</dbReference>
<evidence type="ECO:0000313" key="6">
    <source>
        <dbReference type="Proteomes" id="UP000306855"/>
    </source>
</evidence>
<dbReference type="EMBL" id="SRYK01000018">
    <property type="protein sequence ID" value="TGY55692.1"/>
    <property type="molecule type" value="Genomic_DNA"/>
</dbReference>
<evidence type="ECO:0000313" key="4">
    <source>
        <dbReference type="EMBL" id="TGY55692.1"/>
    </source>
</evidence>
<dbReference type="InterPro" id="IPR016047">
    <property type="entry name" value="M23ase_b-sheet_dom"/>
</dbReference>
<gene>
    <name evidence="3" type="ORF">D6C19_11300</name>
    <name evidence="4" type="ORF">E5340_05090</name>
</gene>
<dbReference type="PANTHER" id="PTHR21666:SF289">
    <property type="entry name" value="L-ALA--D-GLU ENDOPEPTIDASE"/>
    <property type="match status" value="1"/>
</dbReference>
<organism evidence="3 5">
    <name type="scientific">Ligilactobacillus murinus</name>
    <dbReference type="NCBI Taxonomy" id="1622"/>
    <lineage>
        <taxon>Bacteria</taxon>
        <taxon>Bacillati</taxon>
        <taxon>Bacillota</taxon>
        <taxon>Bacilli</taxon>
        <taxon>Lactobacillales</taxon>
        <taxon>Lactobacillaceae</taxon>
        <taxon>Ligilactobacillus</taxon>
    </lineage>
</organism>
<accession>A0A4Q2A0H5</accession>
<dbReference type="SUPFAM" id="SSF51261">
    <property type="entry name" value="Duplicated hybrid motif"/>
    <property type="match status" value="1"/>
</dbReference>
<protein>
    <submittedName>
        <fullName evidence="3">M23 family metallopeptidase</fullName>
    </submittedName>
</protein>
<reference evidence="4 6" key="2">
    <citation type="submission" date="2019-04" db="EMBL/GenBank/DDBJ databases">
        <title>Microbes associate with the intestines of laboratory mice.</title>
        <authorList>
            <person name="Navarre W."/>
            <person name="Wong E."/>
            <person name="Huang K."/>
            <person name="Tropini C."/>
            <person name="Ng K."/>
            <person name="Yu B."/>
        </authorList>
    </citation>
    <scope>NUCLEOTIDE SEQUENCE [LARGE SCALE GENOMIC DNA]</scope>
    <source>
        <strain evidence="4 6">NM26_J9</strain>
    </source>
</reference>
<dbReference type="RefSeq" id="WP_004047757.1">
    <property type="nucleotide sequence ID" value="NZ_BDFM01000353.1"/>
</dbReference>
<reference evidence="3 5" key="1">
    <citation type="submission" date="2018-09" db="EMBL/GenBank/DDBJ databases">
        <title>Murine metabolic-syndrome-specific gut microbial biobank.</title>
        <authorList>
            <person name="Liu C."/>
        </authorList>
    </citation>
    <scope>NUCLEOTIDE SEQUENCE [LARGE SCALE GENOMIC DNA]</scope>
    <source>
        <strain evidence="3 5">C-30</strain>
    </source>
</reference>
<keyword evidence="1" id="KW-0732">Signal</keyword>
<dbReference type="CDD" id="cd12797">
    <property type="entry name" value="M23_peptidase"/>
    <property type="match status" value="1"/>
</dbReference>
<evidence type="ECO:0000313" key="5">
    <source>
        <dbReference type="Proteomes" id="UP000289316"/>
    </source>
</evidence>
<dbReference type="OrthoDB" id="2300848at2"/>
<evidence type="ECO:0000256" key="1">
    <source>
        <dbReference type="ARBA" id="ARBA00022729"/>
    </source>
</evidence>